<protein>
    <recommendedName>
        <fullName evidence="3">DUF5050 domain-containing protein</fullName>
    </recommendedName>
</protein>
<dbReference type="PROSITE" id="PS51257">
    <property type="entry name" value="PROKAR_LIPOPROTEIN"/>
    <property type="match status" value="1"/>
</dbReference>
<reference evidence="2" key="1">
    <citation type="submission" date="2024-05" db="EMBL/GenBank/DDBJ databases">
        <title>Pontimicrobium maritimus sp. nov., isolated form sea water.</title>
        <authorList>
            <person name="Muhammad N."/>
            <person name="Vuong T.Q."/>
            <person name="Han H.L."/>
            <person name="Kim S.-G."/>
        </authorList>
    </citation>
    <scope>NUCLEOTIDE SEQUENCE</scope>
    <source>
        <strain evidence="2">SW4</strain>
    </source>
</reference>
<proteinExistence type="inferred from homology"/>
<dbReference type="Pfam" id="PF07676">
    <property type="entry name" value="PD40"/>
    <property type="match status" value="3"/>
</dbReference>
<accession>A0AAU7BVI4</accession>
<dbReference type="InterPro" id="IPR011042">
    <property type="entry name" value="6-blade_b-propeller_TolB-like"/>
</dbReference>
<dbReference type="InterPro" id="IPR011659">
    <property type="entry name" value="WD40"/>
</dbReference>
<comment type="similarity">
    <text evidence="1">Belongs to the TolB family.</text>
</comment>
<dbReference type="PANTHER" id="PTHR36842:SF1">
    <property type="entry name" value="PROTEIN TOLB"/>
    <property type="match status" value="1"/>
</dbReference>
<evidence type="ECO:0008006" key="3">
    <source>
        <dbReference type="Google" id="ProtNLM"/>
    </source>
</evidence>
<dbReference type="RefSeq" id="WP_347925117.1">
    <property type="nucleotide sequence ID" value="NZ_CP157199.1"/>
</dbReference>
<dbReference type="PANTHER" id="PTHR36842">
    <property type="entry name" value="PROTEIN TOLB HOMOLOG"/>
    <property type="match status" value="1"/>
</dbReference>
<dbReference type="SUPFAM" id="SSF69304">
    <property type="entry name" value="Tricorn protease N-terminal domain"/>
    <property type="match status" value="1"/>
</dbReference>
<sequence length="317" mass="36436">MKRIQNIIPVYLITLMALSGCQKKHKKSSAQEVKMNQDSLVYDTGPRWSKVSNRILFYTYRHDSEGAELYTIYPDKTGLTRITNTYHNEWWSDFSPKDSTIFISSDYGKSKRFGGSEIFALDKNDSLIRITYDSDSTSFNISPRVSRDGKQLLYCSNCLGNDVNSEVILIQVDGTNPVNLTNHPSKDRYGSWSPDGKKVLFESNRTGNFELFVLDLETTELIQLTDNKHLDIHGDWSINNEIVFISNRDGDYELFTMKFDGSNQRQITFNNNKDVLPSWSPDGTQIAFSSYRYGKKDKGDIFLIDRDGRNEIKITEK</sequence>
<name>A0AAU7BVI4_9FLAO</name>
<evidence type="ECO:0000313" key="2">
    <source>
        <dbReference type="EMBL" id="XBG62118.1"/>
    </source>
</evidence>
<organism evidence="2">
    <name type="scientific">Pontimicrobium sp. SW4</name>
    <dbReference type="NCBI Taxonomy" id="3153519"/>
    <lineage>
        <taxon>Bacteria</taxon>
        <taxon>Pseudomonadati</taxon>
        <taxon>Bacteroidota</taxon>
        <taxon>Flavobacteriia</taxon>
        <taxon>Flavobacteriales</taxon>
        <taxon>Flavobacteriaceae</taxon>
        <taxon>Pontimicrobium</taxon>
    </lineage>
</organism>
<evidence type="ECO:0000256" key="1">
    <source>
        <dbReference type="ARBA" id="ARBA00009820"/>
    </source>
</evidence>
<dbReference type="Gene3D" id="2.120.10.30">
    <property type="entry name" value="TolB, C-terminal domain"/>
    <property type="match status" value="3"/>
</dbReference>
<dbReference type="EMBL" id="CP157199">
    <property type="protein sequence ID" value="XBG62118.1"/>
    <property type="molecule type" value="Genomic_DNA"/>
</dbReference>
<dbReference type="AlphaFoldDB" id="A0AAU7BVI4"/>
<gene>
    <name evidence="2" type="ORF">ABGB03_04275</name>
</gene>